<dbReference type="AlphaFoldDB" id="T1F4Q5"/>
<feature type="region of interest" description="Disordered" evidence="1">
    <location>
        <begin position="1"/>
        <end position="22"/>
    </location>
</feature>
<reference evidence="2 4" key="2">
    <citation type="journal article" date="2013" name="Nature">
        <title>Insights into bilaterian evolution from three spiralian genomes.</title>
        <authorList>
            <person name="Simakov O."/>
            <person name="Marletaz F."/>
            <person name="Cho S.J."/>
            <person name="Edsinger-Gonzales E."/>
            <person name="Havlak P."/>
            <person name="Hellsten U."/>
            <person name="Kuo D.H."/>
            <person name="Larsson T."/>
            <person name="Lv J."/>
            <person name="Arendt D."/>
            <person name="Savage R."/>
            <person name="Osoegawa K."/>
            <person name="de Jong P."/>
            <person name="Grimwood J."/>
            <person name="Chapman J.A."/>
            <person name="Shapiro H."/>
            <person name="Aerts A."/>
            <person name="Otillar R.P."/>
            <person name="Terry A.Y."/>
            <person name="Boore J.L."/>
            <person name="Grigoriev I.V."/>
            <person name="Lindberg D.R."/>
            <person name="Seaver E.C."/>
            <person name="Weisblat D.A."/>
            <person name="Putnam N.H."/>
            <person name="Rokhsar D.S."/>
        </authorList>
    </citation>
    <scope>NUCLEOTIDE SEQUENCE</scope>
</reference>
<accession>T1F4Q5</accession>
<keyword evidence="4" id="KW-1185">Reference proteome</keyword>
<evidence type="ECO:0000256" key="1">
    <source>
        <dbReference type="SAM" id="MobiDB-lite"/>
    </source>
</evidence>
<dbReference type="InParanoid" id="T1F4Q5"/>
<proteinExistence type="predicted"/>
<evidence type="ECO:0000313" key="2">
    <source>
        <dbReference type="EMBL" id="ESO05415.1"/>
    </source>
</evidence>
<reference evidence="4" key="1">
    <citation type="submission" date="2012-12" db="EMBL/GenBank/DDBJ databases">
        <authorList>
            <person name="Hellsten U."/>
            <person name="Grimwood J."/>
            <person name="Chapman J.A."/>
            <person name="Shapiro H."/>
            <person name="Aerts A."/>
            <person name="Otillar R.P."/>
            <person name="Terry A.Y."/>
            <person name="Boore J.L."/>
            <person name="Simakov O."/>
            <person name="Marletaz F."/>
            <person name="Cho S.-J."/>
            <person name="Edsinger-Gonzales E."/>
            <person name="Havlak P."/>
            <person name="Kuo D.-H."/>
            <person name="Larsson T."/>
            <person name="Lv J."/>
            <person name="Arendt D."/>
            <person name="Savage R."/>
            <person name="Osoegawa K."/>
            <person name="de Jong P."/>
            <person name="Lindberg D.R."/>
            <person name="Seaver E.C."/>
            <person name="Weisblat D.A."/>
            <person name="Putnam N.H."/>
            <person name="Grigoriev I.V."/>
            <person name="Rokhsar D.S."/>
        </authorList>
    </citation>
    <scope>NUCLEOTIDE SEQUENCE</scope>
</reference>
<gene>
    <name evidence="3" type="primary">20203804</name>
    <name evidence="2" type="ORF">HELRODRAFT_171814</name>
</gene>
<dbReference type="CTD" id="20203804"/>
<dbReference type="GeneID" id="20203804"/>
<dbReference type="Proteomes" id="UP000015101">
    <property type="component" value="Unassembled WGS sequence"/>
</dbReference>
<protein>
    <submittedName>
        <fullName evidence="2 3">Uncharacterized protein</fullName>
    </submittedName>
</protein>
<dbReference type="EMBL" id="AMQM01003935">
    <property type="status" value="NOT_ANNOTATED_CDS"/>
    <property type="molecule type" value="Genomic_DNA"/>
</dbReference>
<evidence type="ECO:0000313" key="3">
    <source>
        <dbReference type="EnsemblMetazoa" id="HelroP171814"/>
    </source>
</evidence>
<dbReference type="KEGG" id="hro:HELRODRAFT_171814"/>
<reference evidence="3" key="3">
    <citation type="submission" date="2015-06" db="UniProtKB">
        <authorList>
            <consortium name="EnsemblMetazoa"/>
        </authorList>
    </citation>
    <scope>IDENTIFICATION</scope>
</reference>
<name>T1F4Q5_HELRO</name>
<dbReference type="RefSeq" id="XP_009016730.1">
    <property type="nucleotide sequence ID" value="XM_009018482.1"/>
</dbReference>
<organism evidence="3 4">
    <name type="scientific">Helobdella robusta</name>
    <name type="common">Californian leech</name>
    <dbReference type="NCBI Taxonomy" id="6412"/>
    <lineage>
        <taxon>Eukaryota</taxon>
        <taxon>Metazoa</taxon>
        <taxon>Spiralia</taxon>
        <taxon>Lophotrochozoa</taxon>
        <taxon>Annelida</taxon>
        <taxon>Clitellata</taxon>
        <taxon>Hirudinea</taxon>
        <taxon>Rhynchobdellida</taxon>
        <taxon>Glossiphoniidae</taxon>
        <taxon>Helobdella</taxon>
    </lineage>
</organism>
<dbReference type="HOGENOM" id="CLU_1078806_0_0_1"/>
<dbReference type="EMBL" id="KB096365">
    <property type="protein sequence ID" value="ESO05415.1"/>
    <property type="molecule type" value="Genomic_DNA"/>
</dbReference>
<evidence type="ECO:0000313" key="4">
    <source>
        <dbReference type="Proteomes" id="UP000015101"/>
    </source>
</evidence>
<sequence length="258" mass="28849">MSTCSNGEHDTPVPSRVSRRSNDARKIAKHFTKKAAAENNLNTFSQKVDVLSAIEPNRKLFGIKSATQKNIHLSNQVIEIKHSGYEKLEATTLKFVTNLIIAAIKTFIVTLTLVTTAYPLTSGSTNKLTFGDISGTPHNRPLQVVNVDEMFKELQPGKIPHERESTWKATSSSAGTHLPPAHARKCSLENQTKHSKAADLLQKVNDLIFFSWTGWSACQLETCTRTRRRFCASRRWCEETELLEEKACSRKSKEGTCC</sequence>
<dbReference type="EnsemblMetazoa" id="HelroT171814">
    <property type="protein sequence ID" value="HelroP171814"/>
    <property type="gene ID" value="HelroG171814"/>
</dbReference>